<dbReference type="InterPro" id="IPR044726">
    <property type="entry name" value="ABCC_6TM_D2"/>
</dbReference>
<dbReference type="SMART" id="SM00382">
    <property type="entry name" value="AAA"/>
    <property type="match status" value="2"/>
</dbReference>
<dbReference type="InterPro" id="IPR050173">
    <property type="entry name" value="ABC_transporter_C-like"/>
</dbReference>
<dbReference type="SUPFAM" id="SSF90123">
    <property type="entry name" value="ABC transporter transmembrane region"/>
    <property type="match status" value="2"/>
</dbReference>
<evidence type="ECO:0000256" key="3">
    <source>
        <dbReference type="ARBA" id="ARBA00022475"/>
    </source>
</evidence>
<keyword evidence="14" id="KW-1185">Reference proteome</keyword>
<feature type="transmembrane region" description="Helical" evidence="10">
    <location>
        <begin position="118"/>
        <end position="138"/>
    </location>
</feature>
<evidence type="ECO:0000256" key="7">
    <source>
        <dbReference type="ARBA" id="ARBA00022989"/>
    </source>
</evidence>
<feature type="domain" description="ABC transporter" evidence="11">
    <location>
        <begin position="1181"/>
        <end position="1431"/>
    </location>
</feature>
<name>A0A179IAY8_CORDF</name>
<evidence type="ECO:0000256" key="5">
    <source>
        <dbReference type="ARBA" id="ARBA00022741"/>
    </source>
</evidence>
<reference evidence="13 14" key="1">
    <citation type="submission" date="2016-03" db="EMBL/GenBank/DDBJ databases">
        <title>Fine-scale spatial genetic structure of a fungal parasite of coffee scale insects.</title>
        <authorList>
            <person name="Jackson D."/>
            <person name="Zemenick K.A."/>
            <person name="Malloure B."/>
            <person name="Quandt C.A."/>
            <person name="James T.Y."/>
        </authorList>
    </citation>
    <scope>NUCLEOTIDE SEQUENCE [LARGE SCALE GENOMIC DNA]</scope>
    <source>
        <strain evidence="13 14">UM487</strain>
    </source>
</reference>
<evidence type="ECO:0000313" key="14">
    <source>
        <dbReference type="Proteomes" id="UP000243081"/>
    </source>
</evidence>
<dbReference type="InterPro" id="IPR003593">
    <property type="entry name" value="AAA+_ATPase"/>
</dbReference>
<evidence type="ECO:0000256" key="6">
    <source>
        <dbReference type="ARBA" id="ARBA00022840"/>
    </source>
</evidence>
<feature type="region of interest" description="Disordered" evidence="9">
    <location>
        <begin position="835"/>
        <end position="861"/>
    </location>
</feature>
<dbReference type="PROSITE" id="PS50893">
    <property type="entry name" value="ABC_TRANSPORTER_2"/>
    <property type="match status" value="2"/>
</dbReference>
<protein>
    <recommendedName>
        <fullName evidence="15">ABC transporter domain-containing protein</fullName>
    </recommendedName>
</protein>
<dbReference type="InterPro" id="IPR027417">
    <property type="entry name" value="P-loop_NTPase"/>
</dbReference>
<feature type="domain" description="ABC transmembrane type-1" evidence="12">
    <location>
        <begin position="266"/>
        <end position="539"/>
    </location>
</feature>
<dbReference type="Pfam" id="PF00005">
    <property type="entry name" value="ABC_tran"/>
    <property type="match status" value="2"/>
</dbReference>
<evidence type="ECO:0008006" key="15">
    <source>
        <dbReference type="Google" id="ProtNLM"/>
    </source>
</evidence>
<feature type="transmembrane region" description="Helical" evidence="10">
    <location>
        <begin position="381"/>
        <end position="413"/>
    </location>
</feature>
<feature type="transmembrane region" description="Helical" evidence="10">
    <location>
        <begin position="1086"/>
        <end position="1108"/>
    </location>
</feature>
<dbReference type="InterPro" id="IPR017871">
    <property type="entry name" value="ABC_transporter-like_CS"/>
</dbReference>
<comment type="caution">
    <text evidence="13">The sequence shown here is derived from an EMBL/GenBank/DDBJ whole genome shotgun (WGS) entry which is preliminary data.</text>
</comment>
<dbReference type="GO" id="GO:0140359">
    <property type="term" value="F:ABC-type transporter activity"/>
    <property type="evidence" value="ECO:0007669"/>
    <property type="project" value="InterPro"/>
</dbReference>
<dbReference type="CDD" id="cd18580">
    <property type="entry name" value="ABC_6TM_ABCC_D2"/>
    <property type="match status" value="1"/>
</dbReference>
<evidence type="ECO:0000256" key="2">
    <source>
        <dbReference type="ARBA" id="ARBA00022448"/>
    </source>
</evidence>
<dbReference type="EMBL" id="LUKN01002446">
    <property type="protein sequence ID" value="OAQ99071.1"/>
    <property type="molecule type" value="Genomic_DNA"/>
</dbReference>
<evidence type="ECO:0000256" key="9">
    <source>
        <dbReference type="SAM" id="MobiDB-lite"/>
    </source>
</evidence>
<gene>
    <name evidence="13" type="ORF">LLEC1_05443</name>
</gene>
<dbReference type="Gene3D" id="1.20.1560.10">
    <property type="entry name" value="ABC transporter type 1, transmembrane domain"/>
    <property type="match status" value="2"/>
</dbReference>
<dbReference type="Proteomes" id="UP000243081">
    <property type="component" value="Unassembled WGS sequence"/>
</dbReference>
<feature type="transmembrane region" description="Helical" evidence="10">
    <location>
        <begin position="55"/>
        <end position="78"/>
    </location>
</feature>
<dbReference type="PANTHER" id="PTHR24223">
    <property type="entry name" value="ATP-BINDING CASSETTE SUB-FAMILY C"/>
    <property type="match status" value="1"/>
</dbReference>
<feature type="transmembrane region" description="Helical" evidence="10">
    <location>
        <begin position="880"/>
        <end position="898"/>
    </location>
</feature>
<feature type="transmembrane region" description="Helical" evidence="10">
    <location>
        <begin position="1002"/>
        <end position="1022"/>
    </location>
</feature>
<dbReference type="PROSITE" id="PS50929">
    <property type="entry name" value="ABC_TM1F"/>
    <property type="match status" value="2"/>
</dbReference>
<feature type="transmembrane region" description="Helical" evidence="10">
    <location>
        <begin position="918"/>
        <end position="936"/>
    </location>
</feature>
<keyword evidence="5" id="KW-0547">Nucleotide-binding</keyword>
<dbReference type="GO" id="GO:0005524">
    <property type="term" value="F:ATP binding"/>
    <property type="evidence" value="ECO:0007669"/>
    <property type="project" value="UniProtKB-KW"/>
</dbReference>
<dbReference type="Gene3D" id="3.40.50.300">
    <property type="entry name" value="P-loop containing nucleotide triphosphate hydrolases"/>
    <property type="match status" value="2"/>
</dbReference>
<feature type="transmembrane region" description="Helical" evidence="10">
    <location>
        <begin position="144"/>
        <end position="163"/>
    </location>
</feature>
<keyword evidence="2" id="KW-0813">Transport</keyword>
<organism evidence="13 14">
    <name type="scientific">Cordyceps confragosa</name>
    <name type="common">Lecanicillium lecanii</name>
    <dbReference type="NCBI Taxonomy" id="2714763"/>
    <lineage>
        <taxon>Eukaryota</taxon>
        <taxon>Fungi</taxon>
        <taxon>Dikarya</taxon>
        <taxon>Ascomycota</taxon>
        <taxon>Pezizomycotina</taxon>
        <taxon>Sordariomycetes</taxon>
        <taxon>Hypocreomycetidae</taxon>
        <taxon>Hypocreales</taxon>
        <taxon>Cordycipitaceae</taxon>
        <taxon>Akanthomyces</taxon>
    </lineage>
</organism>
<keyword evidence="3" id="KW-1003">Cell membrane</keyword>
<dbReference type="GO" id="GO:0016887">
    <property type="term" value="F:ATP hydrolysis activity"/>
    <property type="evidence" value="ECO:0007669"/>
    <property type="project" value="InterPro"/>
</dbReference>
<evidence type="ECO:0000256" key="4">
    <source>
        <dbReference type="ARBA" id="ARBA00022692"/>
    </source>
</evidence>
<evidence type="ECO:0000256" key="10">
    <source>
        <dbReference type="SAM" id="Phobius"/>
    </source>
</evidence>
<feature type="transmembrane region" description="Helical" evidence="10">
    <location>
        <begin position="15"/>
        <end position="43"/>
    </location>
</feature>
<feature type="domain" description="ABC transmembrane type-1" evidence="12">
    <location>
        <begin position="919"/>
        <end position="1151"/>
    </location>
</feature>
<evidence type="ECO:0000259" key="12">
    <source>
        <dbReference type="PROSITE" id="PS50929"/>
    </source>
</evidence>
<accession>A0A179IAY8</accession>
<dbReference type="PROSITE" id="PS00211">
    <property type="entry name" value="ABC_TRANSPORTER_1"/>
    <property type="match status" value="1"/>
</dbReference>
<keyword evidence="7 10" id="KW-1133">Transmembrane helix</keyword>
<feature type="domain" description="ABC transporter" evidence="11">
    <location>
        <begin position="599"/>
        <end position="827"/>
    </location>
</feature>
<feature type="transmembrane region" description="Helical" evidence="10">
    <location>
        <begin position="90"/>
        <end position="111"/>
    </location>
</feature>
<dbReference type="OrthoDB" id="4867950at2759"/>
<comment type="subcellular location">
    <subcellularLocation>
        <location evidence="1">Cell membrane</location>
        <topology evidence="1">Multi-pass membrane protein</topology>
    </subcellularLocation>
</comment>
<keyword evidence="6" id="KW-0067">ATP-binding</keyword>
<dbReference type="InterPro" id="IPR036640">
    <property type="entry name" value="ABC1_TM_sf"/>
</dbReference>
<feature type="transmembrane region" description="Helical" evidence="10">
    <location>
        <begin position="1120"/>
        <end position="1139"/>
    </location>
</feature>
<keyword evidence="4 10" id="KW-0812">Transmembrane</keyword>
<dbReference type="Pfam" id="PF00664">
    <property type="entry name" value="ABC_membrane"/>
    <property type="match status" value="2"/>
</dbReference>
<sequence>MDNSFGPGLLGHFDFTLLFIDIVFHIIPAGFVLSTTIFFLAKIKYGTPAVQAGRLLWLKLALAVALAAVQITNAVLWFQSPLESTLAEAASVLTCVSAMCIGIILFANHVYFVRGLPYLGLFLTITLLLDIATTRAYFRRNGLHTIACLHVAIPVLKGLLIAAEEKSKRSLVISPALRENLGSEAFAGFLSKSVYMWFNPIMRYGMRNTLTTAFLPGISNRIDPVALYRRFTTIWENADKGSKYALAKSCFSTVPWPYVYVIFPRLVFIGFKFSQPFLLQDVVNAVSAKTQDGDLQMSLVVATGIIYIGMAFSRSWFLYLLNQMSTSTKAILTTAIYQKSLRITSDEAERQAAVTLVDTDVASIMQLISLSYESWASLVEVLLGITILALFVGAASIFALIPTSLTSVFTVYVSKRMAFTRKRWTDHTENRIADTANILAQFKDIKMIGLAPSLAKRLQEKQMQESQLALTDRRVVVSTFSASAVAETVTPVLVVAGTMFWTRASEPITASRFFTTLAVVTMISEPLATFLTGLPYWTGAFAAVTRVQQYLVQPELEDPRQVLVQDQPEESGPSTTGIKLRKSARLRNRQSPQLPLIAVRFSMVSLDVGATTASVLRNATFSLQRGRTAMFTGPVGCGKSTLLSAIAGQRQLSTGSIAVSTRRIAYCTQRPWIRNATIRANIVGANCYNASRYSQVLFICALDVDIQRLSLGDLTVCGSDGCRLSGGQKTRLALARALYESSDIILLDDPFSSLDVETSSTIRIRLFSESNFLDSGRLTLIMATSMQQHLVDADDVFRILENGRVCRVPQEELDAPSLGPGPRITPRVERDVAIQTSEETDEKKYEPPTVKPLTDGDPMDNLPEAKFGDTSLWSYFAKPAGIGHISLWSAYVVSAAILERMPFIFVRIWLERDPQNRLYFIGGYFSLINFSALEALHWRLADTNARATFDFLAAEDAGSLLNRFSTDTSIISHRLPLAIMPSTWGAMSVLIDVAVIAAGASYAAPIMPLLLLFLFVIQHFYLKSSRQLRVLQLDNAKLLVRQLTETSTGIEHIRSFVWQDFFIQEFYEILEKTQKPFYFLAVAQQWLLSVLDLFSAGAGMVMVAIALYEPRSASPNSMGLAFLTLISFSQTVSLFVRYFTNMEISFGAVARIRAFERTTPVEQDSHDGSDLSASWPRHGRVDFNGVTAKYSSKAGDGVVTEHNALEQVTIVVEPGNTLCIIGRTGRLTQVSGKTSILLALLRLIQYSGNISIDGREIKSVPLHILRTRITTITQAGLELRGTVRFNLNPFDPGCLPPNFILTKEMEQGVLRRVGLLDRINTRGGLDAEMKGMKFSEGQRQLFQLARAMLHQQIMNSTVVLIDEGTSSMDEDTENQMRALVDEVFASCTKLIVTHRLEPLVRANAVLALQNGKADALKQDQGTGHWRQSPEP</sequence>
<proteinExistence type="predicted"/>
<keyword evidence="8 10" id="KW-0472">Membrane</keyword>
<dbReference type="OMA" id="FTNMEIS"/>
<dbReference type="InterPro" id="IPR011527">
    <property type="entry name" value="ABC1_TM_dom"/>
</dbReference>
<evidence type="ECO:0000256" key="1">
    <source>
        <dbReference type="ARBA" id="ARBA00004651"/>
    </source>
</evidence>
<feature type="region of interest" description="Disordered" evidence="9">
    <location>
        <begin position="564"/>
        <end position="586"/>
    </location>
</feature>
<evidence type="ECO:0000313" key="13">
    <source>
        <dbReference type="EMBL" id="OAQ99071.1"/>
    </source>
</evidence>
<dbReference type="InterPro" id="IPR003439">
    <property type="entry name" value="ABC_transporter-like_ATP-bd"/>
</dbReference>
<dbReference type="GO" id="GO:0005886">
    <property type="term" value="C:plasma membrane"/>
    <property type="evidence" value="ECO:0007669"/>
    <property type="project" value="UniProtKB-SubCell"/>
</dbReference>
<feature type="transmembrane region" description="Helical" evidence="10">
    <location>
        <begin position="299"/>
        <end position="319"/>
    </location>
</feature>
<dbReference type="PANTHER" id="PTHR24223:SF399">
    <property type="entry name" value="ABC TRANSPORTER ATNG"/>
    <property type="match status" value="1"/>
</dbReference>
<evidence type="ECO:0000259" key="11">
    <source>
        <dbReference type="PROSITE" id="PS50893"/>
    </source>
</evidence>
<dbReference type="SUPFAM" id="SSF52540">
    <property type="entry name" value="P-loop containing nucleoside triphosphate hydrolases"/>
    <property type="match status" value="2"/>
</dbReference>
<evidence type="ECO:0000256" key="8">
    <source>
        <dbReference type="ARBA" id="ARBA00023136"/>
    </source>
</evidence>